<evidence type="ECO:0000313" key="2">
    <source>
        <dbReference type="EMBL" id="MBT0725134.1"/>
    </source>
</evidence>
<accession>A0ABS5SYF4</accession>
<proteinExistence type="predicted"/>
<gene>
    <name evidence="2" type="ORF">HH682_12050</name>
</gene>
<comment type="caution">
    <text evidence="2">The sequence shown here is derived from an EMBL/GenBank/DDBJ whole genome shotgun (WGS) entry which is preliminary data.</text>
</comment>
<dbReference type="SMART" id="SM00507">
    <property type="entry name" value="HNHc"/>
    <property type="match status" value="1"/>
</dbReference>
<dbReference type="RefSeq" id="WP_214237789.1">
    <property type="nucleotide sequence ID" value="NZ_JABBFR010000017.1"/>
</dbReference>
<evidence type="ECO:0000313" key="3">
    <source>
        <dbReference type="Proteomes" id="UP000790096"/>
    </source>
</evidence>
<protein>
    <submittedName>
        <fullName evidence="2">DUF968 domain-containing protein</fullName>
    </submittedName>
</protein>
<keyword evidence="3" id="KW-1185">Reference proteome</keyword>
<dbReference type="InterPro" id="IPR003615">
    <property type="entry name" value="HNH_nuc"/>
</dbReference>
<evidence type="ECO:0000259" key="1">
    <source>
        <dbReference type="SMART" id="SM00507"/>
    </source>
</evidence>
<dbReference type="Proteomes" id="UP000790096">
    <property type="component" value="Unassembled WGS sequence"/>
</dbReference>
<dbReference type="InterPro" id="IPR010373">
    <property type="entry name" value="DUF968"/>
</dbReference>
<dbReference type="CDD" id="cd00085">
    <property type="entry name" value="HNHc"/>
    <property type="match status" value="1"/>
</dbReference>
<feature type="domain" description="HNH nuclease" evidence="1">
    <location>
        <begin position="252"/>
        <end position="301"/>
    </location>
</feature>
<organism evidence="2 3">
    <name type="scientific">Rosenbergiella gaditana</name>
    <dbReference type="NCBI Taxonomy" id="2726987"/>
    <lineage>
        <taxon>Bacteria</taxon>
        <taxon>Pseudomonadati</taxon>
        <taxon>Pseudomonadota</taxon>
        <taxon>Gammaproteobacteria</taxon>
        <taxon>Enterobacterales</taxon>
        <taxon>Erwiniaceae</taxon>
        <taxon>Rosenbergiella</taxon>
    </lineage>
</organism>
<dbReference type="EMBL" id="JABBFR010000017">
    <property type="protein sequence ID" value="MBT0725134.1"/>
    <property type="molecule type" value="Genomic_DNA"/>
</dbReference>
<dbReference type="Pfam" id="PF06147">
    <property type="entry name" value="DUF968"/>
    <property type="match status" value="1"/>
</dbReference>
<reference evidence="2 3" key="1">
    <citation type="submission" date="2020-04" db="EMBL/GenBank/DDBJ databases">
        <title>Genome sequencing of Rosenbergiella species.</title>
        <authorList>
            <person name="Alvarez-Perez S."/>
            <person name="Lievens B."/>
        </authorList>
    </citation>
    <scope>NUCLEOTIDE SEQUENCE [LARGE SCALE GENOMIC DNA]</scope>
    <source>
        <strain evidence="2 3">S61</strain>
    </source>
</reference>
<name>A0ABS5SYF4_9GAMM</name>
<sequence>MRAILTPDVAPLTGTVIFKPGNELLSLFRSGKVLVSNVPENLRDTPAGRLSDSDQPLMDNPSIIDFMCQDEVIAAAGGSEVLRDHVRRFHCCQFESEEYHHKHYTTLKSGTGYVSLCYTHDNNFRDVHVPQPLQEVAKLNTANWVIGRVIYNLSLPEGHQLNLPELCCWAFLRGLVHLLPEDVVRAILNRPPAKILSGPQKESTILPFDNSGRHIIEEGAVAVKQVLAISVDPESPESFMRRPKRKRWVNEKYTRWVKSQSCACCGQPADDPHHIIGYGQGGMGTKAHDLFVIPLCRKHHDELHADQGKFENKYGTQLELFFRFFDHAIAVGVIG</sequence>